<dbReference type="Gene3D" id="1.10.533.10">
    <property type="entry name" value="Death Domain, Fas"/>
    <property type="match status" value="1"/>
</dbReference>
<dbReference type="InterPro" id="IPR050784">
    <property type="entry name" value="IAP"/>
</dbReference>
<dbReference type="SMART" id="SM00184">
    <property type="entry name" value="RING"/>
    <property type="match status" value="2"/>
</dbReference>
<gene>
    <name evidence="7" type="ORF">AGLY_017562</name>
</gene>
<dbReference type="GO" id="GO:0005737">
    <property type="term" value="C:cytoplasm"/>
    <property type="evidence" value="ECO:0007669"/>
    <property type="project" value="TreeGrafter"/>
</dbReference>
<keyword evidence="4" id="KW-0862">Zinc</keyword>
<dbReference type="AlphaFoldDB" id="A0A6G0SUU9"/>
<dbReference type="GO" id="GO:0008270">
    <property type="term" value="F:zinc ion binding"/>
    <property type="evidence" value="ECO:0007669"/>
    <property type="project" value="UniProtKB-KW"/>
</dbReference>
<evidence type="ECO:0000256" key="5">
    <source>
        <dbReference type="PROSITE-ProRule" id="PRU00175"/>
    </source>
</evidence>
<organism evidence="7 8">
    <name type="scientific">Aphis glycines</name>
    <name type="common">Soybean aphid</name>
    <dbReference type="NCBI Taxonomy" id="307491"/>
    <lineage>
        <taxon>Eukaryota</taxon>
        <taxon>Metazoa</taxon>
        <taxon>Ecdysozoa</taxon>
        <taxon>Arthropoda</taxon>
        <taxon>Hexapoda</taxon>
        <taxon>Insecta</taxon>
        <taxon>Pterygota</taxon>
        <taxon>Neoptera</taxon>
        <taxon>Paraneoptera</taxon>
        <taxon>Hemiptera</taxon>
        <taxon>Sternorrhyncha</taxon>
        <taxon>Aphidomorpha</taxon>
        <taxon>Aphidoidea</taxon>
        <taxon>Aphididae</taxon>
        <taxon>Aphidini</taxon>
        <taxon>Aphis</taxon>
        <taxon>Aphis</taxon>
    </lineage>
</organism>
<feature type="domain" description="RING-type" evidence="6">
    <location>
        <begin position="301"/>
        <end position="336"/>
    </location>
</feature>
<dbReference type="CDD" id="cd00022">
    <property type="entry name" value="BIR"/>
    <property type="match status" value="2"/>
</dbReference>
<dbReference type="InterPro" id="IPR011029">
    <property type="entry name" value="DEATH-like_dom_sf"/>
</dbReference>
<evidence type="ECO:0000313" key="7">
    <source>
        <dbReference type="EMBL" id="KAE9522042.1"/>
    </source>
</evidence>
<dbReference type="InterPro" id="IPR001841">
    <property type="entry name" value="Znf_RING"/>
</dbReference>
<dbReference type="Proteomes" id="UP000475862">
    <property type="component" value="Unassembled WGS sequence"/>
</dbReference>
<dbReference type="OrthoDB" id="6113021at2759"/>
<dbReference type="GO" id="GO:0031398">
    <property type="term" value="P:positive regulation of protein ubiquitination"/>
    <property type="evidence" value="ECO:0007669"/>
    <property type="project" value="TreeGrafter"/>
</dbReference>
<dbReference type="Pfam" id="PF00653">
    <property type="entry name" value="BIR"/>
    <property type="match status" value="2"/>
</dbReference>
<dbReference type="GO" id="GO:0043027">
    <property type="term" value="F:cysteine-type endopeptidase inhibitor activity involved in apoptotic process"/>
    <property type="evidence" value="ECO:0007669"/>
    <property type="project" value="TreeGrafter"/>
</dbReference>
<evidence type="ECO:0000256" key="4">
    <source>
        <dbReference type="ARBA" id="ARBA00022833"/>
    </source>
</evidence>
<dbReference type="FunFam" id="1.10.1170.10:FF:000002">
    <property type="entry name" value="Baculoviral IAP repeat containing 7"/>
    <property type="match status" value="1"/>
</dbReference>
<comment type="caution">
    <text evidence="7">The sequence shown here is derived from an EMBL/GenBank/DDBJ whole genome shotgun (WGS) entry which is preliminary data.</text>
</comment>
<dbReference type="Gene3D" id="3.30.40.10">
    <property type="entry name" value="Zinc/RING finger domain, C3HC4 (zinc finger)"/>
    <property type="match status" value="1"/>
</dbReference>
<dbReference type="PROSITE" id="PS50143">
    <property type="entry name" value="BIR_REPEAT_2"/>
    <property type="match status" value="2"/>
</dbReference>
<keyword evidence="8" id="KW-1185">Reference proteome</keyword>
<protein>
    <recommendedName>
        <fullName evidence="6">RING-type domain-containing protein</fullName>
    </recommendedName>
</protein>
<dbReference type="GO" id="GO:0005634">
    <property type="term" value="C:nucleus"/>
    <property type="evidence" value="ECO:0007669"/>
    <property type="project" value="TreeGrafter"/>
</dbReference>
<sequence>MSALTPPPSPRSSVDTDYECLTNTFSKLVILKTKENIDIGKFKHMMLYTDRLKSYKRWPLKFITPNAMARAGFYYCGVRDCVACYDCCERFENWECGQDPYIEHFQRSPNCNYFQSRPPYTITLTDIMRFIGDVGVVRDPYEYKYEYQKEFVSLESRVRSFEKYKNSNSQNVLTLSQSGLVYIGDGEEDQMVCFCCGHGLMWWEANDNPWVEHARWFPRCNYVRLCQGNNFVEFSNSIYRQTKFFENSGRALLDRSVPGYSQGTTTRSYAFASTEFDKMGYDFVEVEGVGENTESDETILCKICYKERLEVMFIPCGHITACIQCSVALETCSICRQHISVMMRVGVYTSSKDADSSVRNTAMCVRCAEAPVQTVSIPCRHATTCDACTKYDVKCSLCTQPVYANLYVYL</sequence>
<evidence type="ECO:0000256" key="1">
    <source>
        <dbReference type="ARBA" id="ARBA00006672"/>
    </source>
</evidence>
<proteinExistence type="inferred from homology"/>
<dbReference type="PANTHER" id="PTHR10044:SF139">
    <property type="entry name" value="DEATH-ASSOCIATED INHIBITOR OF APOPTOSIS 2"/>
    <property type="match status" value="1"/>
</dbReference>
<reference evidence="7 8" key="1">
    <citation type="submission" date="2019-08" db="EMBL/GenBank/DDBJ databases">
        <title>The genome of the soybean aphid Biotype 1, its phylome, world population structure and adaptation to the North American continent.</title>
        <authorList>
            <person name="Giordano R."/>
            <person name="Donthu R.K."/>
            <person name="Hernandez A.G."/>
            <person name="Wright C.L."/>
            <person name="Zimin A.V."/>
        </authorList>
    </citation>
    <scope>NUCLEOTIDE SEQUENCE [LARGE SCALE GENOMIC DNA]</scope>
    <source>
        <tissue evidence="7">Whole aphids</tissue>
    </source>
</reference>
<dbReference type="InterPro" id="IPR001370">
    <property type="entry name" value="BIR_rpt"/>
</dbReference>
<evidence type="ECO:0000256" key="2">
    <source>
        <dbReference type="ARBA" id="ARBA00022723"/>
    </source>
</evidence>
<dbReference type="SMART" id="SM00238">
    <property type="entry name" value="BIR"/>
    <property type="match status" value="2"/>
</dbReference>
<dbReference type="Pfam" id="PF13920">
    <property type="entry name" value="zf-C3HC4_3"/>
    <property type="match status" value="2"/>
</dbReference>
<dbReference type="SUPFAM" id="SSF57924">
    <property type="entry name" value="Inhibitor of apoptosis (IAP) repeat"/>
    <property type="match status" value="2"/>
</dbReference>
<evidence type="ECO:0000313" key="8">
    <source>
        <dbReference type="Proteomes" id="UP000475862"/>
    </source>
</evidence>
<dbReference type="GO" id="GO:0043066">
    <property type="term" value="P:negative regulation of apoptotic process"/>
    <property type="evidence" value="ECO:0007669"/>
    <property type="project" value="TreeGrafter"/>
</dbReference>
<accession>A0A6G0SUU9</accession>
<keyword evidence="2" id="KW-0479">Metal-binding</keyword>
<dbReference type="GO" id="GO:0061630">
    <property type="term" value="F:ubiquitin protein ligase activity"/>
    <property type="evidence" value="ECO:0007669"/>
    <property type="project" value="TreeGrafter"/>
</dbReference>
<comment type="similarity">
    <text evidence="1">Belongs to the IAP family.</text>
</comment>
<name>A0A6G0SUU9_APHGL</name>
<evidence type="ECO:0000259" key="6">
    <source>
        <dbReference type="PROSITE" id="PS50089"/>
    </source>
</evidence>
<keyword evidence="3 5" id="KW-0863">Zinc-finger</keyword>
<dbReference type="GO" id="GO:0051726">
    <property type="term" value="P:regulation of cell cycle"/>
    <property type="evidence" value="ECO:0007669"/>
    <property type="project" value="TreeGrafter"/>
</dbReference>
<dbReference type="PROSITE" id="PS50089">
    <property type="entry name" value="ZF_RING_2"/>
    <property type="match status" value="1"/>
</dbReference>
<dbReference type="EMBL" id="VYZN01001684">
    <property type="protein sequence ID" value="KAE9522042.1"/>
    <property type="molecule type" value="Genomic_DNA"/>
</dbReference>
<dbReference type="InterPro" id="IPR013083">
    <property type="entry name" value="Znf_RING/FYVE/PHD"/>
</dbReference>
<dbReference type="PANTHER" id="PTHR10044">
    <property type="entry name" value="INHIBITOR OF APOPTOSIS"/>
    <property type="match status" value="1"/>
</dbReference>
<dbReference type="Gene3D" id="1.10.1170.10">
    <property type="entry name" value="Inhibitor Of Apoptosis Protein (2mihbC-IAP-1), Chain A"/>
    <property type="match status" value="3"/>
</dbReference>
<evidence type="ECO:0000256" key="3">
    <source>
        <dbReference type="ARBA" id="ARBA00022771"/>
    </source>
</evidence>